<reference evidence="1 2" key="1">
    <citation type="submission" date="2016-10" db="EMBL/GenBank/DDBJ databases">
        <authorList>
            <person name="de Groot N.N."/>
        </authorList>
    </citation>
    <scope>NUCLEOTIDE SEQUENCE [LARGE SCALE GENOMIC DNA]</scope>
    <source>
        <strain evidence="1 2">DSM 26130</strain>
    </source>
</reference>
<proteinExistence type="predicted"/>
<dbReference type="Proteomes" id="UP000198598">
    <property type="component" value="Unassembled WGS sequence"/>
</dbReference>
<dbReference type="InterPro" id="IPR011989">
    <property type="entry name" value="ARM-like"/>
</dbReference>
<keyword evidence="2" id="KW-1185">Reference proteome</keyword>
<sequence length="161" mass="18410">MDIEGALVWLGEHQPLPTDIEMTQEIADQFDEIRKLFLMHSDSRCIPLFLNAFGGRNGWGMYQLIGDVLKKYPSHEILPHLLEGLKSSNQYVKQWCAEIATSFPDPSLVSPLAALLGDQNYDVKSSTIIALQQIQDMRVRSILEVYYQHEEDESLRELIGF</sequence>
<dbReference type="STRING" id="662367.SAMN05216167_15119"/>
<evidence type="ECO:0000313" key="1">
    <source>
        <dbReference type="EMBL" id="SFF34810.1"/>
    </source>
</evidence>
<dbReference type="SUPFAM" id="SSF48371">
    <property type="entry name" value="ARM repeat"/>
    <property type="match status" value="1"/>
</dbReference>
<accession>A0A1I2HZL8</accession>
<organism evidence="1 2">
    <name type="scientific">Spirosoma endophyticum</name>
    <dbReference type="NCBI Taxonomy" id="662367"/>
    <lineage>
        <taxon>Bacteria</taxon>
        <taxon>Pseudomonadati</taxon>
        <taxon>Bacteroidota</taxon>
        <taxon>Cytophagia</taxon>
        <taxon>Cytophagales</taxon>
        <taxon>Cytophagaceae</taxon>
        <taxon>Spirosoma</taxon>
    </lineage>
</organism>
<dbReference type="RefSeq" id="WP_093835251.1">
    <property type="nucleotide sequence ID" value="NZ_FOLQ01000051.1"/>
</dbReference>
<dbReference type="AlphaFoldDB" id="A0A1I2HZL8"/>
<dbReference type="InterPro" id="IPR016024">
    <property type="entry name" value="ARM-type_fold"/>
</dbReference>
<dbReference type="EMBL" id="FOLQ01000051">
    <property type="protein sequence ID" value="SFF34810.1"/>
    <property type="molecule type" value="Genomic_DNA"/>
</dbReference>
<dbReference type="Pfam" id="PF13646">
    <property type="entry name" value="HEAT_2"/>
    <property type="match status" value="1"/>
</dbReference>
<evidence type="ECO:0000313" key="2">
    <source>
        <dbReference type="Proteomes" id="UP000198598"/>
    </source>
</evidence>
<gene>
    <name evidence="1" type="ORF">SAMN05216167_15119</name>
</gene>
<name>A0A1I2HZL8_9BACT</name>
<dbReference type="Gene3D" id="1.25.10.10">
    <property type="entry name" value="Leucine-rich Repeat Variant"/>
    <property type="match status" value="1"/>
</dbReference>
<dbReference type="OrthoDB" id="6636872at2"/>
<protein>
    <submittedName>
        <fullName evidence="1">HEAT repeat-containing protein</fullName>
    </submittedName>
</protein>